<reference evidence="1 2" key="1">
    <citation type="submission" date="2018-04" db="EMBL/GenBank/DDBJ databases">
        <title>Sphingobacterium cortibacter sp. nov.</title>
        <authorList>
            <person name="Li Y."/>
        </authorList>
    </citation>
    <scope>NUCLEOTIDE SEQUENCE [LARGE SCALE GENOMIC DNA]</scope>
    <source>
        <strain evidence="1 2">2c-3</strain>
    </source>
</reference>
<name>A0A2T8HLB1_9SPHI</name>
<evidence type="ECO:0000313" key="1">
    <source>
        <dbReference type="EMBL" id="PVH26180.1"/>
    </source>
</evidence>
<accession>A0A2T8HLB1</accession>
<proteinExistence type="predicted"/>
<sequence>MFTFFQHISHFFRSNSRHGTHSPFVYALADQALYKSAIFAGNELEGWETIPTHYRAVLSRVLQYWNKEKVYDLQKDRGDVLIVKAEELSKNIICQHLNDQALVVVDGIYTSKRARYAWQCAQREDQVTVSIDLFHFGLLIARPGQVKEDFTLRYPFWIR</sequence>
<comment type="caution">
    <text evidence="1">The sequence shown here is derived from an EMBL/GenBank/DDBJ whole genome shotgun (WGS) entry which is preliminary data.</text>
</comment>
<protein>
    <submittedName>
        <fullName evidence="1">Uncharacterized protein</fullName>
    </submittedName>
</protein>
<keyword evidence="2" id="KW-1185">Reference proteome</keyword>
<organism evidence="1 2">
    <name type="scientific">Sphingobacterium corticibacter</name>
    <dbReference type="NCBI Taxonomy" id="2171749"/>
    <lineage>
        <taxon>Bacteria</taxon>
        <taxon>Pseudomonadati</taxon>
        <taxon>Bacteroidota</taxon>
        <taxon>Sphingobacteriia</taxon>
        <taxon>Sphingobacteriales</taxon>
        <taxon>Sphingobacteriaceae</taxon>
        <taxon>Sphingobacterium</taxon>
    </lineage>
</organism>
<dbReference type="AlphaFoldDB" id="A0A2T8HLB1"/>
<gene>
    <name evidence="1" type="ORF">DC487_00705</name>
</gene>
<dbReference type="Proteomes" id="UP000245627">
    <property type="component" value="Unassembled WGS sequence"/>
</dbReference>
<dbReference type="EMBL" id="QDKG01000001">
    <property type="protein sequence ID" value="PVH26180.1"/>
    <property type="molecule type" value="Genomic_DNA"/>
</dbReference>
<evidence type="ECO:0000313" key="2">
    <source>
        <dbReference type="Proteomes" id="UP000245627"/>
    </source>
</evidence>